<dbReference type="Proteomes" id="UP000770015">
    <property type="component" value="Unassembled WGS sequence"/>
</dbReference>
<comment type="caution">
    <text evidence="7">The sequence shown here is derived from an EMBL/GenBank/DDBJ whole genome shotgun (WGS) entry which is preliminary data.</text>
</comment>
<gene>
    <name evidence="7" type="ORF">F5X68DRAFT_266797</name>
</gene>
<keyword evidence="3" id="KW-0274">FAD</keyword>
<keyword evidence="5" id="KW-0503">Monooxygenase</keyword>
<evidence type="ECO:0000313" key="8">
    <source>
        <dbReference type="Proteomes" id="UP000770015"/>
    </source>
</evidence>
<feature type="domain" description="FAD-binding" evidence="6">
    <location>
        <begin position="9"/>
        <end position="198"/>
    </location>
</feature>
<dbReference type="InterPro" id="IPR002938">
    <property type="entry name" value="FAD-bd"/>
</dbReference>
<dbReference type="GO" id="GO:0004497">
    <property type="term" value="F:monooxygenase activity"/>
    <property type="evidence" value="ECO:0007669"/>
    <property type="project" value="UniProtKB-KW"/>
</dbReference>
<evidence type="ECO:0000256" key="5">
    <source>
        <dbReference type="ARBA" id="ARBA00023033"/>
    </source>
</evidence>
<dbReference type="EMBL" id="JAGSXJ010000002">
    <property type="protein sequence ID" value="KAH6695280.1"/>
    <property type="molecule type" value="Genomic_DNA"/>
</dbReference>
<accession>A0A9P9ACD6</accession>
<protein>
    <submittedName>
        <fullName evidence="7">FAD binding domain-containing protein</fullName>
    </submittedName>
</protein>
<name>A0A9P9ACD6_9PEZI</name>
<comment type="cofactor">
    <cofactor evidence="1">
        <name>FAD</name>
        <dbReference type="ChEBI" id="CHEBI:57692"/>
    </cofactor>
</comment>
<dbReference type="AlphaFoldDB" id="A0A9P9ACD6"/>
<dbReference type="PANTHER" id="PTHR47178">
    <property type="entry name" value="MONOOXYGENASE, FAD-BINDING"/>
    <property type="match status" value="1"/>
</dbReference>
<evidence type="ECO:0000259" key="6">
    <source>
        <dbReference type="Pfam" id="PF01494"/>
    </source>
</evidence>
<dbReference type="SUPFAM" id="SSF51905">
    <property type="entry name" value="FAD/NAD(P)-binding domain"/>
    <property type="match status" value="1"/>
</dbReference>
<dbReference type="Pfam" id="PF01494">
    <property type="entry name" value="FAD_binding_3"/>
    <property type="match status" value="2"/>
</dbReference>
<feature type="domain" description="FAD-binding" evidence="6">
    <location>
        <begin position="333"/>
        <end position="389"/>
    </location>
</feature>
<evidence type="ECO:0000256" key="2">
    <source>
        <dbReference type="ARBA" id="ARBA00022630"/>
    </source>
</evidence>
<evidence type="ECO:0000256" key="1">
    <source>
        <dbReference type="ARBA" id="ARBA00001974"/>
    </source>
</evidence>
<dbReference type="PANTHER" id="PTHR47178:SF1">
    <property type="entry name" value="FAD-BINDING DOMAIN-CONTAINING PROTEIN-RELATED"/>
    <property type="match status" value="1"/>
</dbReference>
<proteinExistence type="predicted"/>
<organism evidence="7 8">
    <name type="scientific">Plectosphaerella plurivora</name>
    <dbReference type="NCBI Taxonomy" id="936078"/>
    <lineage>
        <taxon>Eukaryota</taxon>
        <taxon>Fungi</taxon>
        <taxon>Dikarya</taxon>
        <taxon>Ascomycota</taxon>
        <taxon>Pezizomycotina</taxon>
        <taxon>Sordariomycetes</taxon>
        <taxon>Hypocreomycetidae</taxon>
        <taxon>Glomerellales</taxon>
        <taxon>Plectosphaerellaceae</taxon>
        <taxon>Plectosphaerella</taxon>
    </lineage>
</organism>
<evidence type="ECO:0000256" key="3">
    <source>
        <dbReference type="ARBA" id="ARBA00022827"/>
    </source>
</evidence>
<reference evidence="7" key="1">
    <citation type="journal article" date="2021" name="Nat. Commun.">
        <title>Genetic determinants of endophytism in the Arabidopsis root mycobiome.</title>
        <authorList>
            <person name="Mesny F."/>
            <person name="Miyauchi S."/>
            <person name="Thiergart T."/>
            <person name="Pickel B."/>
            <person name="Atanasova L."/>
            <person name="Karlsson M."/>
            <person name="Huettel B."/>
            <person name="Barry K.W."/>
            <person name="Haridas S."/>
            <person name="Chen C."/>
            <person name="Bauer D."/>
            <person name="Andreopoulos W."/>
            <person name="Pangilinan J."/>
            <person name="LaButti K."/>
            <person name="Riley R."/>
            <person name="Lipzen A."/>
            <person name="Clum A."/>
            <person name="Drula E."/>
            <person name="Henrissat B."/>
            <person name="Kohler A."/>
            <person name="Grigoriev I.V."/>
            <person name="Martin F.M."/>
            <person name="Hacquard S."/>
        </authorList>
    </citation>
    <scope>NUCLEOTIDE SEQUENCE</scope>
    <source>
        <strain evidence="7">MPI-SDFR-AT-0117</strain>
    </source>
</reference>
<dbReference type="InterPro" id="IPR036188">
    <property type="entry name" value="FAD/NAD-bd_sf"/>
</dbReference>
<dbReference type="PRINTS" id="PR00420">
    <property type="entry name" value="RNGMNOXGNASE"/>
</dbReference>
<keyword evidence="4" id="KW-0560">Oxidoreductase</keyword>
<keyword evidence="8" id="KW-1185">Reference proteome</keyword>
<evidence type="ECO:0000256" key="4">
    <source>
        <dbReference type="ARBA" id="ARBA00023002"/>
    </source>
</evidence>
<dbReference type="OrthoDB" id="47494at2759"/>
<dbReference type="GO" id="GO:0071949">
    <property type="term" value="F:FAD binding"/>
    <property type="evidence" value="ECO:0007669"/>
    <property type="project" value="InterPro"/>
</dbReference>
<sequence>MPETLPAKPVLIIGAGISGLLLAQHLRAQGIPFRLFDRDGDFTTRGVGWGLTLHWSLPALRELLPESLVSRIPTTYVDRRAVEAGEATLFPLHDLATGELVAATPRATEATRIRVTREKLRHLLAEEINVEWGKAFISLRETGQDGDVTAVFEDGSEAVGSLLIACDGGHSRVRRVLFPDRHENYRVPVRVMGFRARYTPEAMAPIKKLDPFFLQATSSKNDTYMYFSVLDAPGNNSPGTDATSHTGDSAPPATGEYTCQVVISWPYRKSFGWGSAPGPLDFPSTPEGTIDLIKAFAETWAEPFKSIARGVSENSELKHLELTDYVPAEGQRTSGRAVLMGDAFHAMTMYRGEGANHAIVDVLEFAQKVSPRLIAGGDGLREALDDYEDGVVKRSRPAVLAARRACLDAHDWTRLNPQSPLLSRREMFMKYDEEA</sequence>
<keyword evidence="2" id="KW-0285">Flavoprotein</keyword>
<dbReference type="Gene3D" id="3.50.50.60">
    <property type="entry name" value="FAD/NAD(P)-binding domain"/>
    <property type="match status" value="1"/>
</dbReference>
<evidence type="ECO:0000313" key="7">
    <source>
        <dbReference type="EMBL" id="KAH6695280.1"/>
    </source>
</evidence>